<protein>
    <recommendedName>
        <fullName evidence="1">Glycosyltransferase 2-like domain-containing protein</fullName>
    </recommendedName>
</protein>
<evidence type="ECO:0000313" key="3">
    <source>
        <dbReference type="Proteomes" id="UP000245670"/>
    </source>
</evidence>
<dbReference type="Proteomes" id="UP000245670">
    <property type="component" value="Unassembled WGS sequence"/>
</dbReference>
<dbReference type="GO" id="GO:0016758">
    <property type="term" value="F:hexosyltransferase activity"/>
    <property type="evidence" value="ECO:0007669"/>
    <property type="project" value="UniProtKB-ARBA"/>
</dbReference>
<organism evidence="2 3">
    <name type="scientific">Polaribacter aquimarinus</name>
    <dbReference type="NCBI Taxonomy" id="2100726"/>
    <lineage>
        <taxon>Bacteria</taxon>
        <taxon>Pseudomonadati</taxon>
        <taxon>Bacteroidota</taxon>
        <taxon>Flavobacteriia</taxon>
        <taxon>Flavobacteriales</taxon>
        <taxon>Flavobacteriaceae</taxon>
    </lineage>
</organism>
<evidence type="ECO:0000313" key="2">
    <source>
        <dbReference type="EMBL" id="PWG05602.1"/>
    </source>
</evidence>
<dbReference type="OrthoDB" id="9812600at2"/>
<accession>A0A2U2JBA5</accession>
<gene>
    <name evidence="2" type="ORF">DIS07_03930</name>
</gene>
<sequence>MINSDLLSVVTVSYNSSKTIGKTIKSVLNQSIKNFEYIIVYGNSTDNTLEIIKSFNDKFKQKGIEVEMSIEELYQDEMLYLDMLLYMKKLGFELCSLENGFYDQNSGKLLQVDGIFFKTNTSLNG</sequence>
<reference evidence="2 3" key="1">
    <citation type="submission" date="2018-05" db="EMBL/GenBank/DDBJ databases">
        <title>Polaribacter aquimarinus sp. nov., isolated from sediment in a sediment of sea.</title>
        <authorList>
            <person name="Lu D."/>
        </authorList>
    </citation>
    <scope>NUCLEOTIDE SEQUENCE [LARGE SCALE GENOMIC DNA]</scope>
    <source>
        <strain evidence="2 3">ZY113</strain>
    </source>
</reference>
<comment type="caution">
    <text evidence="2">The sequence shown here is derived from an EMBL/GenBank/DDBJ whole genome shotgun (WGS) entry which is preliminary data.</text>
</comment>
<dbReference type="InterPro" id="IPR001173">
    <property type="entry name" value="Glyco_trans_2-like"/>
</dbReference>
<feature type="domain" description="Glycosyltransferase 2-like" evidence="1">
    <location>
        <begin position="8"/>
        <end position="61"/>
    </location>
</feature>
<dbReference type="EMBL" id="QFFG01000002">
    <property type="protein sequence ID" value="PWG05602.1"/>
    <property type="molecule type" value="Genomic_DNA"/>
</dbReference>
<dbReference type="AlphaFoldDB" id="A0A2U2JBA5"/>
<keyword evidence="3" id="KW-1185">Reference proteome</keyword>
<dbReference type="Gene3D" id="3.90.550.10">
    <property type="entry name" value="Spore Coat Polysaccharide Biosynthesis Protein SpsA, Chain A"/>
    <property type="match status" value="1"/>
</dbReference>
<dbReference type="PANTHER" id="PTHR22916:SF3">
    <property type="entry name" value="UDP-GLCNAC:BETAGAL BETA-1,3-N-ACETYLGLUCOSAMINYLTRANSFERASE-LIKE PROTEIN 1"/>
    <property type="match status" value="1"/>
</dbReference>
<dbReference type="InterPro" id="IPR029044">
    <property type="entry name" value="Nucleotide-diphossugar_trans"/>
</dbReference>
<name>A0A2U2JBA5_9FLAO</name>
<dbReference type="SUPFAM" id="SSF53448">
    <property type="entry name" value="Nucleotide-diphospho-sugar transferases"/>
    <property type="match status" value="1"/>
</dbReference>
<dbReference type="RefSeq" id="WP_109403936.1">
    <property type="nucleotide sequence ID" value="NZ_QFFG01000002.1"/>
</dbReference>
<evidence type="ECO:0000259" key="1">
    <source>
        <dbReference type="Pfam" id="PF00535"/>
    </source>
</evidence>
<dbReference type="Pfam" id="PF00535">
    <property type="entry name" value="Glycos_transf_2"/>
    <property type="match status" value="1"/>
</dbReference>
<proteinExistence type="predicted"/>
<dbReference type="PANTHER" id="PTHR22916">
    <property type="entry name" value="GLYCOSYLTRANSFERASE"/>
    <property type="match status" value="1"/>
</dbReference>